<comment type="caution">
    <text evidence="2">The sequence shown here is derived from an EMBL/GenBank/DDBJ whole genome shotgun (WGS) entry which is preliminary data.</text>
</comment>
<name>A0A7Y2P112_9BURK</name>
<dbReference type="AlphaFoldDB" id="A0A7Y2P112"/>
<accession>A0A7Y2P112</accession>
<organism evidence="2 3">
    <name type="scientific">Telluria aromaticivorans</name>
    <dbReference type="NCBI Taxonomy" id="2725995"/>
    <lineage>
        <taxon>Bacteria</taxon>
        <taxon>Pseudomonadati</taxon>
        <taxon>Pseudomonadota</taxon>
        <taxon>Betaproteobacteria</taxon>
        <taxon>Burkholderiales</taxon>
        <taxon>Oxalobacteraceae</taxon>
        <taxon>Telluria group</taxon>
        <taxon>Telluria</taxon>
    </lineage>
</organism>
<protein>
    <submittedName>
        <fullName evidence="2">Uncharacterized protein</fullName>
    </submittedName>
</protein>
<gene>
    <name evidence="2" type="ORF">HGB41_21085</name>
</gene>
<dbReference type="EMBL" id="JABAIV010000010">
    <property type="protein sequence ID" value="NNG25482.1"/>
    <property type="molecule type" value="Genomic_DNA"/>
</dbReference>
<evidence type="ECO:0000313" key="2">
    <source>
        <dbReference type="EMBL" id="NNG25482.1"/>
    </source>
</evidence>
<dbReference type="Proteomes" id="UP000533905">
    <property type="component" value="Unassembled WGS sequence"/>
</dbReference>
<evidence type="ECO:0000256" key="1">
    <source>
        <dbReference type="SAM" id="MobiDB-lite"/>
    </source>
</evidence>
<sequence>MGDIGRASARPESTGVQLQDASSQLAALGKKTRGIGKQLEAENRAVGKTVRDLFNEAVSRGLVKPVPGSESS</sequence>
<feature type="region of interest" description="Disordered" evidence="1">
    <location>
        <begin position="1"/>
        <end position="21"/>
    </location>
</feature>
<keyword evidence="3" id="KW-1185">Reference proteome</keyword>
<proteinExistence type="predicted"/>
<reference evidence="2 3" key="1">
    <citation type="submission" date="2020-04" db="EMBL/GenBank/DDBJ databases">
        <title>Massilia sp. nov., a cold adapted bacteria isolated from Arctic soil.</title>
        <authorList>
            <person name="Son J."/>
            <person name="Ka J.-O."/>
        </authorList>
    </citation>
    <scope>NUCLEOTIDE SEQUENCE [LARGE SCALE GENOMIC DNA]</scope>
    <source>
        <strain evidence="2 3">ML15P13</strain>
    </source>
</reference>
<evidence type="ECO:0000313" key="3">
    <source>
        <dbReference type="Proteomes" id="UP000533905"/>
    </source>
</evidence>
<dbReference type="RefSeq" id="WP_171088190.1">
    <property type="nucleotide sequence ID" value="NZ_JABAIV010000010.1"/>
</dbReference>